<dbReference type="InterPro" id="IPR011009">
    <property type="entry name" value="Kinase-like_dom_sf"/>
</dbReference>
<gene>
    <name evidence="2" type="ORF">E6K80_13315</name>
</gene>
<dbReference type="SUPFAM" id="SSF56112">
    <property type="entry name" value="Protein kinase-like (PK-like)"/>
    <property type="match status" value="1"/>
</dbReference>
<sequence length="156" mass="17010">PAMPEHAAVGAELRACIERGARAPAPRVPIHGAFRAEQLLVRDERVAAIDFDDLAEGDPLQDVAEFVASLRYLEITAGRPRNELARAAALFRARYEAQVPWPCDPSRIAWYAAAYTASKMLSTVKRLDLDALSRLLADGGSLVGDLVETADRRGSR</sequence>
<feature type="domain" description="Aminoglycoside phosphotransferase" evidence="1">
    <location>
        <begin position="11"/>
        <end position="87"/>
    </location>
</feature>
<reference evidence="2 3" key="1">
    <citation type="journal article" date="2019" name="Nat. Microbiol.">
        <title>Mediterranean grassland soil C-N compound turnover is dependent on rainfall and depth, and is mediated by genomically divergent microorganisms.</title>
        <authorList>
            <person name="Diamond S."/>
            <person name="Andeer P.F."/>
            <person name="Li Z."/>
            <person name="Crits-Christoph A."/>
            <person name="Burstein D."/>
            <person name="Anantharaman K."/>
            <person name="Lane K.R."/>
            <person name="Thomas B.C."/>
            <person name="Pan C."/>
            <person name="Northen T.R."/>
            <person name="Banfield J.F."/>
        </authorList>
    </citation>
    <scope>NUCLEOTIDE SEQUENCE [LARGE SCALE GENOMIC DNA]</scope>
    <source>
        <strain evidence="2">WS_10</strain>
    </source>
</reference>
<dbReference type="Pfam" id="PF01636">
    <property type="entry name" value="APH"/>
    <property type="match status" value="1"/>
</dbReference>
<proteinExistence type="predicted"/>
<dbReference type="Gene3D" id="3.90.1200.10">
    <property type="match status" value="1"/>
</dbReference>
<organism evidence="2 3">
    <name type="scientific">Eiseniibacteriota bacterium</name>
    <dbReference type="NCBI Taxonomy" id="2212470"/>
    <lineage>
        <taxon>Bacteria</taxon>
        <taxon>Candidatus Eiseniibacteriota</taxon>
    </lineage>
</organism>
<evidence type="ECO:0000313" key="3">
    <source>
        <dbReference type="Proteomes" id="UP000319836"/>
    </source>
</evidence>
<dbReference type="AlphaFoldDB" id="A0A538TZ57"/>
<dbReference type="InterPro" id="IPR002575">
    <property type="entry name" value="Aminoglycoside_PTrfase"/>
</dbReference>
<dbReference type="EMBL" id="VBPA01000361">
    <property type="protein sequence ID" value="TMQ68934.1"/>
    <property type="molecule type" value="Genomic_DNA"/>
</dbReference>
<protein>
    <recommendedName>
        <fullName evidence="1">Aminoglycoside phosphotransferase domain-containing protein</fullName>
    </recommendedName>
</protein>
<evidence type="ECO:0000259" key="1">
    <source>
        <dbReference type="Pfam" id="PF01636"/>
    </source>
</evidence>
<feature type="non-terminal residue" evidence="2">
    <location>
        <position position="1"/>
    </location>
</feature>
<accession>A0A538TZ57</accession>
<name>A0A538TZ57_UNCEI</name>
<evidence type="ECO:0000313" key="2">
    <source>
        <dbReference type="EMBL" id="TMQ68934.1"/>
    </source>
</evidence>
<comment type="caution">
    <text evidence="2">The sequence shown here is derived from an EMBL/GenBank/DDBJ whole genome shotgun (WGS) entry which is preliminary data.</text>
</comment>
<dbReference type="Proteomes" id="UP000319836">
    <property type="component" value="Unassembled WGS sequence"/>
</dbReference>